<evidence type="ECO:0000259" key="6">
    <source>
        <dbReference type="PROSITE" id="PS51294"/>
    </source>
</evidence>
<dbReference type="AlphaFoldDB" id="A0A9W7BGJ3"/>
<evidence type="ECO:0000313" key="8">
    <source>
        <dbReference type="Proteomes" id="UP001165085"/>
    </source>
</evidence>
<dbReference type="InterPro" id="IPR017930">
    <property type="entry name" value="Myb_dom"/>
</dbReference>
<feature type="region of interest" description="Disordered" evidence="4">
    <location>
        <begin position="290"/>
        <end position="329"/>
    </location>
</feature>
<evidence type="ECO:0000313" key="7">
    <source>
        <dbReference type="EMBL" id="GMH88141.1"/>
    </source>
</evidence>
<feature type="region of interest" description="Disordered" evidence="4">
    <location>
        <begin position="97"/>
        <end position="231"/>
    </location>
</feature>
<evidence type="ECO:0000256" key="3">
    <source>
        <dbReference type="ARBA" id="ARBA00023242"/>
    </source>
</evidence>
<dbReference type="PANTHER" id="PTHR44042">
    <property type="entry name" value="DUPLICATED HOMEODOMAIN-LIKE SUPERFAMILY PROTEIN-RELATED"/>
    <property type="match status" value="1"/>
</dbReference>
<keyword evidence="8" id="KW-1185">Reference proteome</keyword>
<feature type="compositionally biased region" description="Low complexity" evidence="4">
    <location>
        <begin position="175"/>
        <end position="184"/>
    </location>
</feature>
<dbReference type="InterPro" id="IPR001005">
    <property type="entry name" value="SANT/Myb"/>
</dbReference>
<evidence type="ECO:0000259" key="5">
    <source>
        <dbReference type="PROSITE" id="PS50090"/>
    </source>
</evidence>
<evidence type="ECO:0000256" key="4">
    <source>
        <dbReference type="SAM" id="MobiDB-lite"/>
    </source>
</evidence>
<dbReference type="Pfam" id="PF00249">
    <property type="entry name" value="Myb_DNA-binding"/>
    <property type="match status" value="1"/>
</dbReference>
<dbReference type="InterPro" id="IPR006447">
    <property type="entry name" value="Myb_dom_plants"/>
</dbReference>
<dbReference type="Gene3D" id="1.10.10.60">
    <property type="entry name" value="Homeodomain-like"/>
    <property type="match status" value="1"/>
</dbReference>
<dbReference type="Proteomes" id="UP001165085">
    <property type="component" value="Unassembled WGS sequence"/>
</dbReference>
<feature type="compositionally biased region" description="Basic and acidic residues" evidence="4">
    <location>
        <begin position="319"/>
        <end position="329"/>
    </location>
</feature>
<dbReference type="InterPro" id="IPR009057">
    <property type="entry name" value="Homeodomain-like_sf"/>
</dbReference>
<keyword evidence="2" id="KW-0804">Transcription</keyword>
<sequence length="329" mass="35405">MQESEAGADHGAFGLQVRSGRWSVNEQLVFLYGLRKYGKGQWKQIGKEIPTRSLIQIKSHAQKVLKKIDAGENVFKMLDSAKGVDFKQEMLQETYVAKKSRKPAKKKAPAGSRGTKRLGSWEGNENGERSSSEDEDAAQALSFLHQSPMDTPALTPINDMPNLNLDDDHGLEEAQSQLPLHPSSHPTPLPPPYRTSSASIPGYPASSHYSVPISSSSSTASSVCSSASLSTSPLYTSNNAHQHVMLPKQVVKASPPATEDAEILLSLLAVRSGPPAGKKRMRSPLFEENGQNTRASPVEMGVAPKLAAPNVIPSTQEGGGERSRTVSCL</sequence>
<gene>
    <name evidence="7" type="ORF">TrST_g6172</name>
</gene>
<protein>
    <recommendedName>
        <fullName evidence="9">HTH myb-type domain-containing protein</fullName>
    </recommendedName>
</protein>
<organism evidence="7 8">
    <name type="scientific">Triparma strigata</name>
    <dbReference type="NCBI Taxonomy" id="1606541"/>
    <lineage>
        <taxon>Eukaryota</taxon>
        <taxon>Sar</taxon>
        <taxon>Stramenopiles</taxon>
        <taxon>Ochrophyta</taxon>
        <taxon>Bolidophyceae</taxon>
        <taxon>Parmales</taxon>
        <taxon>Triparmaceae</taxon>
        <taxon>Triparma</taxon>
    </lineage>
</organism>
<reference evidence="8" key="1">
    <citation type="journal article" date="2023" name="Commun. Biol.">
        <title>Genome analysis of Parmales, the sister group of diatoms, reveals the evolutionary specialization of diatoms from phago-mixotrophs to photoautotrophs.</title>
        <authorList>
            <person name="Ban H."/>
            <person name="Sato S."/>
            <person name="Yoshikawa S."/>
            <person name="Yamada K."/>
            <person name="Nakamura Y."/>
            <person name="Ichinomiya M."/>
            <person name="Sato N."/>
            <person name="Blanc-Mathieu R."/>
            <person name="Endo H."/>
            <person name="Kuwata A."/>
            <person name="Ogata H."/>
        </authorList>
    </citation>
    <scope>NUCLEOTIDE SEQUENCE [LARGE SCALE GENOMIC DNA]</scope>
    <source>
        <strain evidence="8">NIES 3701</strain>
    </source>
</reference>
<dbReference type="SMART" id="SM00717">
    <property type="entry name" value="SANT"/>
    <property type="match status" value="1"/>
</dbReference>
<dbReference type="PANTHER" id="PTHR44042:SF11">
    <property type="entry name" value="OS06G0173800 PROTEIN"/>
    <property type="match status" value="1"/>
</dbReference>
<dbReference type="PROSITE" id="PS51294">
    <property type="entry name" value="HTH_MYB"/>
    <property type="match status" value="1"/>
</dbReference>
<feature type="domain" description="HTH myb-type" evidence="6">
    <location>
        <begin position="17"/>
        <end position="69"/>
    </location>
</feature>
<evidence type="ECO:0008006" key="9">
    <source>
        <dbReference type="Google" id="ProtNLM"/>
    </source>
</evidence>
<dbReference type="OrthoDB" id="200977at2759"/>
<evidence type="ECO:0000256" key="2">
    <source>
        <dbReference type="ARBA" id="ARBA00023163"/>
    </source>
</evidence>
<name>A0A9W7BGJ3_9STRA</name>
<dbReference type="CDD" id="cd00167">
    <property type="entry name" value="SANT"/>
    <property type="match status" value="1"/>
</dbReference>
<proteinExistence type="predicted"/>
<dbReference type="EMBL" id="BRXY01000338">
    <property type="protein sequence ID" value="GMH88141.1"/>
    <property type="molecule type" value="Genomic_DNA"/>
</dbReference>
<feature type="compositionally biased region" description="Basic residues" evidence="4">
    <location>
        <begin position="98"/>
        <end position="108"/>
    </location>
</feature>
<dbReference type="PROSITE" id="PS50090">
    <property type="entry name" value="MYB_LIKE"/>
    <property type="match status" value="1"/>
</dbReference>
<dbReference type="GO" id="GO:0003677">
    <property type="term" value="F:DNA binding"/>
    <property type="evidence" value="ECO:0007669"/>
    <property type="project" value="InterPro"/>
</dbReference>
<comment type="caution">
    <text evidence="7">The sequence shown here is derived from an EMBL/GenBank/DDBJ whole genome shotgun (WGS) entry which is preliminary data.</text>
</comment>
<keyword evidence="1" id="KW-0805">Transcription regulation</keyword>
<dbReference type="SUPFAM" id="SSF46689">
    <property type="entry name" value="Homeodomain-like"/>
    <property type="match status" value="1"/>
</dbReference>
<accession>A0A9W7BGJ3</accession>
<feature type="compositionally biased region" description="Low complexity" evidence="4">
    <location>
        <begin position="206"/>
        <end position="231"/>
    </location>
</feature>
<evidence type="ECO:0000256" key="1">
    <source>
        <dbReference type="ARBA" id="ARBA00023015"/>
    </source>
</evidence>
<keyword evidence="3" id="KW-0539">Nucleus</keyword>
<feature type="domain" description="Myb-like" evidence="5">
    <location>
        <begin position="14"/>
        <end position="65"/>
    </location>
</feature>
<dbReference type="NCBIfam" id="TIGR01557">
    <property type="entry name" value="myb_SHAQKYF"/>
    <property type="match status" value="1"/>
</dbReference>